<dbReference type="RefSeq" id="WP_344122414.1">
    <property type="nucleotide sequence ID" value="NZ_BAAABW010000028.1"/>
</dbReference>
<dbReference type="Proteomes" id="UP001500063">
    <property type="component" value="Unassembled WGS sequence"/>
</dbReference>
<name>A0ABP3HJR7_9ACTN</name>
<organism evidence="2 3">
    <name type="scientific">Streptomyces blastmyceticus</name>
    <dbReference type="NCBI Taxonomy" id="68180"/>
    <lineage>
        <taxon>Bacteria</taxon>
        <taxon>Bacillati</taxon>
        <taxon>Actinomycetota</taxon>
        <taxon>Actinomycetes</taxon>
        <taxon>Kitasatosporales</taxon>
        <taxon>Streptomycetaceae</taxon>
        <taxon>Streptomyces</taxon>
    </lineage>
</organism>
<reference evidence="3" key="1">
    <citation type="journal article" date="2019" name="Int. J. Syst. Evol. Microbiol.">
        <title>The Global Catalogue of Microorganisms (GCM) 10K type strain sequencing project: providing services to taxonomists for standard genome sequencing and annotation.</title>
        <authorList>
            <consortium name="The Broad Institute Genomics Platform"/>
            <consortium name="The Broad Institute Genome Sequencing Center for Infectious Disease"/>
            <person name="Wu L."/>
            <person name="Ma J."/>
        </authorList>
    </citation>
    <scope>NUCLEOTIDE SEQUENCE [LARGE SCALE GENOMIC DNA]</scope>
    <source>
        <strain evidence="3">JCM 4565</strain>
    </source>
</reference>
<comment type="caution">
    <text evidence="2">The sequence shown here is derived from an EMBL/GenBank/DDBJ whole genome shotgun (WGS) entry which is preliminary data.</text>
</comment>
<dbReference type="EMBL" id="BAAABW010000028">
    <property type="protein sequence ID" value="GAA0371920.1"/>
    <property type="molecule type" value="Genomic_DNA"/>
</dbReference>
<proteinExistence type="predicted"/>
<evidence type="ECO:0000256" key="1">
    <source>
        <dbReference type="SAM" id="MobiDB-lite"/>
    </source>
</evidence>
<gene>
    <name evidence="2" type="ORF">GCM10010319_57530</name>
</gene>
<accession>A0ABP3HJR7</accession>
<evidence type="ECO:0000313" key="3">
    <source>
        <dbReference type="Proteomes" id="UP001500063"/>
    </source>
</evidence>
<keyword evidence="3" id="KW-1185">Reference proteome</keyword>
<protein>
    <submittedName>
        <fullName evidence="2">Uncharacterized protein</fullName>
    </submittedName>
</protein>
<feature type="region of interest" description="Disordered" evidence="1">
    <location>
        <begin position="1"/>
        <end position="28"/>
    </location>
</feature>
<evidence type="ECO:0000313" key="2">
    <source>
        <dbReference type="EMBL" id="GAA0371920.1"/>
    </source>
</evidence>
<sequence>MTTAPVEIGPRPATLNLTPVPNQPEPEPTGVVIVDDVETLAADNLPGCNDDNPYR</sequence>